<name>A0A1S8AVN3_9EURY</name>
<organism evidence="2 3">
    <name type="scientific">Natrinema saccharevitans</name>
    <dbReference type="NCBI Taxonomy" id="301967"/>
    <lineage>
        <taxon>Archaea</taxon>
        <taxon>Methanobacteriati</taxon>
        <taxon>Methanobacteriota</taxon>
        <taxon>Stenosarchaea group</taxon>
        <taxon>Halobacteria</taxon>
        <taxon>Halobacteriales</taxon>
        <taxon>Natrialbaceae</taxon>
        <taxon>Natrinema</taxon>
    </lineage>
</organism>
<proteinExistence type="predicted"/>
<dbReference type="Proteomes" id="UP000189370">
    <property type="component" value="Unassembled WGS sequence"/>
</dbReference>
<protein>
    <submittedName>
        <fullName evidence="2">Uncharacterized protein</fullName>
    </submittedName>
</protein>
<keyword evidence="3" id="KW-1185">Reference proteome</keyword>
<dbReference type="OrthoDB" id="200801at2157"/>
<evidence type="ECO:0000256" key="1">
    <source>
        <dbReference type="SAM" id="Phobius"/>
    </source>
</evidence>
<evidence type="ECO:0000313" key="3">
    <source>
        <dbReference type="Proteomes" id="UP000189370"/>
    </source>
</evidence>
<dbReference type="EMBL" id="LWLN01000001">
    <property type="protein sequence ID" value="OLZ40621.1"/>
    <property type="molecule type" value="Genomic_DNA"/>
</dbReference>
<reference evidence="3" key="1">
    <citation type="submission" date="2016-04" db="EMBL/GenBank/DDBJ databases">
        <authorList>
            <person name="Chen S.-C."/>
            <person name="Lai M.-C."/>
        </authorList>
    </citation>
    <scope>NUCLEOTIDE SEQUENCE [LARGE SCALE GENOMIC DNA]</scope>
    <source>
        <strain evidence="3">AB14</strain>
    </source>
</reference>
<dbReference type="STRING" id="301967.A6E15_06270"/>
<keyword evidence="1" id="KW-1133">Transmembrane helix</keyword>
<dbReference type="AlphaFoldDB" id="A0A1S8AVN3"/>
<sequence length="86" mass="9238">MIEDLEDALSPAVTKATLYRIAGWLLRLYVAGCLLLGTYSLLWVLEVGGVLPDRWLSAAWIGIAGLGSVFLALSIPLFYLARGADG</sequence>
<accession>A0A1S8AVN3</accession>
<keyword evidence="1" id="KW-0812">Transmembrane</keyword>
<feature type="transmembrane region" description="Helical" evidence="1">
    <location>
        <begin position="57"/>
        <end position="81"/>
    </location>
</feature>
<gene>
    <name evidence="2" type="ORF">A6E15_06270</name>
</gene>
<comment type="caution">
    <text evidence="2">The sequence shown here is derived from an EMBL/GenBank/DDBJ whole genome shotgun (WGS) entry which is preliminary data.</text>
</comment>
<feature type="transmembrane region" description="Helical" evidence="1">
    <location>
        <begin position="24"/>
        <end position="45"/>
    </location>
</feature>
<keyword evidence="1" id="KW-0472">Membrane</keyword>
<evidence type="ECO:0000313" key="2">
    <source>
        <dbReference type="EMBL" id="OLZ40621.1"/>
    </source>
</evidence>
<dbReference type="RefSeq" id="WP_076144829.1">
    <property type="nucleotide sequence ID" value="NZ_LWLN01000001.1"/>
</dbReference>